<feature type="chain" id="PRO_5043369278" evidence="2">
    <location>
        <begin position="19"/>
        <end position="932"/>
    </location>
</feature>
<keyword evidence="2" id="KW-0732">Signal</keyword>
<feature type="compositionally biased region" description="Low complexity" evidence="1">
    <location>
        <begin position="363"/>
        <end position="375"/>
    </location>
</feature>
<feature type="domain" description="Outer membrane protein beta-barrel" evidence="3">
    <location>
        <begin position="451"/>
        <end position="780"/>
    </location>
</feature>
<reference evidence="4" key="1">
    <citation type="submission" date="2024-05" db="EMBL/GenBank/DDBJ databases">
        <title>Pontimicrobium maritimus sp. nov., isolated form sea water.</title>
        <authorList>
            <person name="Muhammad N."/>
            <person name="Vuong T.Q."/>
            <person name="Han H.L."/>
            <person name="Kim S.-G."/>
        </authorList>
    </citation>
    <scope>NUCLEOTIDE SEQUENCE</scope>
    <source>
        <strain evidence="4">SW4</strain>
    </source>
</reference>
<gene>
    <name evidence="4" type="ORF">ABGB03_11525</name>
</gene>
<feature type="compositionally biased region" description="Basic and acidic residues" evidence="1">
    <location>
        <begin position="408"/>
        <end position="422"/>
    </location>
</feature>
<dbReference type="InterPro" id="IPR041700">
    <property type="entry name" value="OMP_b-brl_3"/>
</dbReference>
<feature type="region of interest" description="Disordered" evidence="1">
    <location>
        <begin position="349"/>
        <end position="379"/>
    </location>
</feature>
<protein>
    <submittedName>
        <fullName evidence="4">Outer membrane beta-barrel protein</fullName>
    </submittedName>
</protein>
<evidence type="ECO:0000256" key="2">
    <source>
        <dbReference type="SAM" id="SignalP"/>
    </source>
</evidence>
<dbReference type="Pfam" id="PF13715">
    <property type="entry name" value="CarbopepD_reg_2"/>
    <property type="match status" value="1"/>
</dbReference>
<evidence type="ECO:0000259" key="3">
    <source>
        <dbReference type="Pfam" id="PF14905"/>
    </source>
</evidence>
<proteinExistence type="predicted"/>
<sequence>MKQFLFVLAIFCALFTNAQSKEFKISGTIISEAESTPLESATVHLERIKDSTLITYTISDKDGKFTLEGKSFDKDLNLFISYVGYRTHKQKIVLDKETINLDAIKLQTDDNALDEVVVTSRAPITVKKDTLEFNVASFKTKRDANVEDLLKQLPGVEVDEEGKISVNGKEVNKILVNGKPFFGNDPTITTRNLTKELISKVQITDTKTKAEAFAGEEGDKENKTINLTIKEDKNKGVFGRLSAGAGTDERYEFAGMLNVFDNDQRLSVLAGGNNTNSAGFSFGEITKMFGRGSVSFTSSGGGQSFSIGGRSFGGGQGITTSQNYGANYADKIGEKIDVSADYFYSKSNLENESTTERENILPDSRYYTNSSSNSYRESDSHRANLEFEIEVDSTFRIDIEPSFNATNSKREFSSSEASRDEGDVLTNESSSSSFVETIGKDFSNELDITKRFGSNGAFLRFSLNNDYNSTETDDYLNSTTNIYGTAPEDIIRDQFTDGNRVSKGFSTSLNYRLPINGKELYLDLKYSLNNSKRENEVSTYDFDSGTQDYTTFNTDLSTDFEYINKTNTPSVKLSYRKDKLFTSFETRYVFRSLQNKDFLRPNLSLEEDFEAVEIRSNLRYRFSTKSSVNFGYRLSNNSPDLSQLQPFQDVSDPLNTVTGNPNLEPSNNHNLYLYYNAFDFQKGTGFFGHFSTNFRNNQVVTNTTIDENFVRNTTYANVDGAYNVNGSVSYSKTIKIDTLKTVKYRVGLSTGVNKNINFNNGEKYASNNTSLSPSLGLTFTWKDIMELSPSYNISFTRNRFDLTNFKNQEFASHTVGIRTTTTVPKKVEWRNDISFNYNPQIASGFQKSAWSWNSTLAYSVLKDQGAITIKAYDLLNQNTNARRIATANYIQDSQSTVLQRYFMLSFSWKFNSLGPQANQSGRGRGSFRMMRH</sequence>
<dbReference type="Pfam" id="PF14905">
    <property type="entry name" value="OMP_b-brl_3"/>
    <property type="match status" value="1"/>
</dbReference>
<feature type="signal peptide" evidence="2">
    <location>
        <begin position="1"/>
        <end position="18"/>
    </location>
</feature>
<dbReference type="EMBL" id="CP157199">
    <property type="protein sequence ID" value="XBG60485.1"/>
    <property type="molecule type" value="Genomic_DNA"/>
</dbReference>
<evidence type="ECO:0000256" key="1">
    <source>
        <dbReference type="SAM" id="MobiDB-lite"/>
    </source>
</evidence>
<evidence type="ECO:0000313" key="4">
    <source>
        <dbReference type="EMBL" id="XBG60485.1"/>
    </source>
</evidence>
<accession>A0AAU7BQ40</accession>
<name>A0AAU7BQ40_9FLAO</name>
<dbReference type="SUPFAM" id="SSF56935">
    <property type="entry name" value="Porins"/>
    <property type="match status" value="1"/>
</dbReference>
<feature type="region of interest" description="Disordered" evidence="1">
    <location>
        <begin position="407"/>
        <end position="430"/>
    </location>
</feature>
<organism evidence="4">
    <name type="scientific">Pontimicrobium sp. SW4</name>
    <dbReference type="NCBI Taxonomy" id="3153519"/>
    <lineage>
        <taxon>Bacteria</taxon>
        <taxon>Pseudomonadati</taxon>
        <taxon>Bacteroidota</taxon>
        <taxon>Flavobacteriia</taxon>
        <taxon>Flavobacteriales</taxon>
        <taxon>Flavobacteriaceae</taxon>
        <taxon>Pontimicrobium</taxon>
    </lineage>
</organism>
<dbReference type="AlphaFoldDB" id="A0AAU7BQ40"/>
<dbReference type="InterPro" id="IPR008969">
    <property type="entry name" value="CarboxyPept-like_regulatory"/>
</dbReference>
<dbReference type="SUPFAM" id="SSF49464">
    <property type="entry name" value="Carboxypeptidase regulatory domain-like"/>
    <property type="match status" value="1"/>
</dbReference>
<dbReference type="RefSeq" id="WP_347922709.1">
    <property type="nucleotide sequence ID" value="NZ_CP157199.1"/>
</dbReference>